<dbReference type="Gene3D" id="3.20.20.190">
    <property type="entry name" value="Phosphatidylinositol (PI) phosphodiesterase"/>
    <property type="match status" value="1"/>
</dbReference>
<gene>
    <name evidence="2" type="ORF">HNQ88_001325</name>
</gene>
<dbReference type="PANTHER" id="PTHR46320">
    <property type="entry name" value="GLYCEROPHOSPHODIESTER PHOSPHODIESTERASE 1"/>
    <property type="match status" value="1"/>
</dbReference>
<dbReference type="CDD" id="cd08566">
    <property type="entry name" value="GDPD_AtGDE_like"/>
    <property type="match status" value="1"/>
</dbReference>
<dbReference type="GO" id="GO:0008889">
    <property type="term" value="F:glycerophosphodiester phosphodiesterase activity"/>
    <property type="evidence" value="ECO:0007669"/>
    <property type="project" value="UniProtKB-EC"/>
</dbReference>
<dbReference type="PROSITE" id="PS51257">
    <property type="entry name" value="PROKAR_LIPOPROTEIN"/>
    <property type="match status" value="1"/>
</dbReference>
<keyword evidence="3" id="KW-1185">Reference proteome</keyword>
<dbReference type="EC" id="3.1.4.46" evidence="2"/>
<comment type="caution">
    <text evidence="2">The sequence shown here is derived from an EMBL/GenBank/DDBJ whole genome shotgun (WGS) entry which is preliminary data.</text>
</comment>
<dbReference type="SUPFAM" id="SSF51695">
    <property type="entry name" value="PLC-like phosphodiesterases"/>
    <property type="match status" value="1"/>
</dbReference>
<dbReference type="GO" id="GO:0005886">
    <property type="term" value="C:plasma membrane"/>
    <property type="evidence" value="ECO:0007669"/>
    <property type="project" value="TreeGrafter"/>
</dbReference>
<keyword evidence="2" id="KW-0378">Hydrolase</keyword>
<dbReference type="Proteomes" id="UP001185092">
    <property type="component" value="Unassembled WGS sequence"/>
</dbReference>
<proteinExistence type="predicted"/>
<organism evidence="2 3">
    <name type="scientific">Aureibacter tunicatorum</name>
    <dbReference type="NCBI Taxonomy" id="866807"/>
    <lineage>
        <taxon>Bacteria</taxon>
        <taxon>Pseudomonadati</taxon>
        <taxon>Bacteroidota</taxon>
        <taxon>Cytophagia</taxon>
        <taxon>Cytophagales</taxon>
        <taxon>Persicobacteraceae</taxon>
        <taxon>Aureibacter</taxon>
    </lineage>
</organism>
<feature type="domain" description="GP-PDE" evidence="1">
    <location>
        <begin position="45"/>
        <end position="286"/>
    </location>
</feature>
<dbReference type="EMBL" id="JAVDQD010000001">
    <property type="protein sequence ID" value="MDR6238349.1"/>
    <property type="molecule type" value="Genomic_DNA"/>
</dbReference>
<evidence type="ECO:0000313" key="2">
    <source>
        <dbReference type="EMBL" id="MDR6238349.1"/>
    </source>
</evidence>
<evidence type="ECO:0000259" key="1">
    <source>
        <dbReference type="PROSITE" id="PS51704"/>
    </source>
</evidence>
<dbReference type="GO" id="GO:0006580">
    <property type="term" value="P:ethanolamine metabolic process"/>
    <property type="evidence" value="ECO:0007669"/>
    <property type="project" value="TreeGrafter"/>
</dbReference>
<name>A0AAE3XLU5_9BACT</name>
<dbReference type="Pfam" id="PF03009">
    <property type="entry name" value="GDPD"/>
    <property type="match status" value="1"/>
</dbReference>
<dbReference type="InterPro" id="IPR017946">
    <property type="entry name" value="PLC-like_Pdiesterase_TIM-brl"/>
</dbReference>
<dbReference type="PANTHER" id="PTHR46320:SF1">
    <property type="entry name" value="GLYCEROPHOSPHODIESTER PHOSPHODIESTERASE 1"/>
    <property type="match status" value="1"/>
</dbReference>
<sequence length="303" mass="34647">MRNIILFFALLTFASCQNQGNYYFTLNNLNDTYELFSYVEKQSMPMVSAHRGGPYPGFPENCLETFEYNTQFGPTIIECDIATTKDDSLVLMHDNTLDRTTNGQGELGSKTYEEISKLYLVDNDGMKTNFKIPTYYQTLKWAKDKVFLTLDLKKGLSFEKVIDKVREMNMAPYCAIITYNVDDAQTVHKYAPELMISVTIIDKSDYFELKQAGIPDDRMIAFTGLSAQKPEFYSFLHEKGIRCMMATFGEIDKKAADGATTIYSELIDKGVDIIATDNPAEALIELRSKWESYSEFNKFVKFQ</sequence>
<dbReference type="RefSeq" id="WP_309937834.1">
    <property type="nucleotide sequence ID" value="NZ_AP025305.1"/>
</dbReference>
<evidence type="ECO:0000313" key="3">
    <source>
        <dbReference type="Proteomes" id="UP001185092"/>
    </source>
</evidence>
<protein>
    <submittedName>
        <fullName evidence="2">Glycerophosphoryl diester phosphodiesterase</fullName>
        <ecNumber evidence="2">3.1.4.46</ecNumber>
    </submittedName>
</protein>
<dbReference type="AlphaFoldDB" id="A0AAE3XLU5"/>
<accession>A0AAE3XLU5</accession>
<dbReference type="PROSITE" id="PS51704">
    <property type="entry name" value="GP_PDE"/>
    <property type="match status" value="1"/>
</dbReference>
<reference evidence="2" key="1">
    <citation type="submission" date="2023-07" db="EMBL/GenBank/DDBJ databases">
        <title>Genomic Encyclopedia of Type Strains, Phase IV (KMG-IV): sequencing the most valuable type-strain genomes for metagenomic binning, comparative biology and taxonomic classification.</title>
        <authorList>
            <person name="Goeker M."/>
        </authorList>
    </citation>
    <scope>NUCLEOTIDE SEQUENCE</scope>
    <source>
        <strain evidence="2">DSM 26174</strain>
    </source>
</reference>
<dbReference type="GO" id="GO:0070291">
    <property type="term" value="P:N-acylethanolamine metabolic process"/>
    <property type="evidence" value="ECO:0007669"/>
    <property type="project" value="TreeGrafter"/>
</dbReference>
<dbReference type="GO" id="GO:0006644">
    <property type="term" value="P:phospholipid metabolic process"/>
    <property type="evidence" value="ECO:0007669"/>
    <property type="project" value="TreeGrafter"/>
</dbReference>
<dbReference type="InterPro" id="IPR030395">
    <property type="entry name" value="GP_PDE_dom"/>
</dbReference>